<reference evidence="2 3" key="1">
    <citation type="submission" date="2022-04" db="EMBL/GenBank/DDBJ databases">
        <title>Positive selection, recombination, and allopatry shape intraspecific diversity of widespread and dominant cyanobacteria.</title>
        <authorList>
            <person name="Wei J."/>
            <person name="Shu W."/>
            <person name="Hu C."/>
        </authorList>
    </citation>
    <scope>NUCLEOTIDE SEQUENCE [LARGE SCALE GENOMIC DNA]</scope>
    <source>
        <strain evidence="2 3">AS-A4</strain>
    </source>
</reference>
<name>A0ABV0KU11_9CYAN</name>
<evidence type="ECO:0000313" key="3">
    <source>
        <dbReference type="Proteomes" id="UP001476950"/>
    </source>
</evidence>
<protein>
    <submittedName>
        <fullName evidence="2">Type II toxin-antitoxin system RelE/ParE family toxin</fullName>
    </submittedName>
</protein>
<dbReference type="InterPro" id="IPR007712">
    <property type="entry name" value="RelE/ParE_toxin"/>
</dbReference>
<accession>A0ABV0KU11</accession>
<keyword evidence="3" id="KW-1185">Reference proteome</keyword>
<dbReference type="Pfam" id="PF05016">
    <property type="entry name" value="ParE_toxin"/>
    <property type="match status" value="1"/>
</dbReference>
<evidence type="ECO:0000256" key="1">
    <source>
        <dbReference type="ARBA" id="ARBA00022649"/>
    </source>
</evidence>
<evidence type="ECO:0000313" key="2">
    <source>
        <dbReference type="EMBL" id="MEP1062733.1"/>
    </source>
</evidence>
<gene>
    <name evidence="2" type="ORF">NDI38_30625</name>
</gene>
<sequence>MDYHADDCNGRFNSDYTVIKHSSAKRYIKRLPSNVQERVVGLIKDLSGNPYPSRCKKKQGVDDLYGFSIGSYRIYYIVQAKTKVVLIVWAGHHQVDFRRPKFWAKFR</sequence>
<proteinExistence type="predicted"/>
<dbReference type="RefSeq" id="WP_190454606.1">
    <property type="nucleotide sequence ID" value="NZ_JAMPLM010000085.1"/>
</dbReference>
<dbReference type="SUPFAM" id="SSF143011">
    <property type="entry name" value="RelE-like"/>
    <property type="match status" value="1"/>
</dbReference>
<dbReference type="InterPro" id="IPR035093">
    <property type="entry name" value="RelE/ParE_toxin_dom_sf"/>
</dbReference>
<keyword evidence="1" id="KW-1277">Toxin-antitoxin system</keyword>
<organism evidence="2 3">
    <name type="scientific">Stenomitos frigidus AS-A4</name>
    <dbReference type="NCBI Taxonomy" id="2933935"/>
    <lineage>
        <taxon>Bacteria</taxon>
        <taxon>Bacillati</taxon>
        <taxon>Cyanobacteriota</taxon>
        <taxon>Cyanophyceae</taxon>
        <taxon>Leptolyngbyales</taxon>
        <taxon>Leptolyngbyaceae</taxon>
        <taxon>Stenomitos</taxon>
    </lineage>
</organism>
<dbReference type="Gene3D" id="3.30.2310.20">
    <property type="entry name" value="RelE-like"/>
    <property type="match status" value="1"/>
</dbReference>
<comment type="caution">
    <text evidence="2">The sequence shown here is derived from an EMBL/GenBank/DDBJ whole genome shotgun (WGS) entry which is preliminary data.</text>
</comment>
<dbReference type="EMBL" id="JAMPLM010000085">
    <property type="protein sequence ID" value="MEP1062733.1"/>
    <property type="molecule type" value="Genomic_DNA"/>
</dbReference>
<dbReference type="Proteomes" id="UP001476950">
    <property type="component" value="Unassembled WGS sequence"/>
</dbReference>